<dbReference type="RefSeq" id="XP_006696766.1">
    <property type="nucleotide sequence ID" value="XM_006696703.1"/>
</dbReference>
<dbReference type="GO" id="GO:0016616">
    <property type="term" value="F:oxidoreductase activity, acting on the CH-OH group of donors, NAD or NADP as acceptor"/>
    <property type="evidence" value="ECO:0007669"/>
    <property type="project" value="TreeGrafter"/>
</dbReference>
<dbReference type="AlphaFoldDB" id="G0SG09"/>
<dbReference type="SUPFAM" id="SSF51735">
    <property type="entry name" value="NAD(P)-binding Rossmann-fold domains"/>
    <property type="match status" value="1"/>
</dbReference>
<evidence type="ECO:0000313" key="4">
    <source>
        <dbReference type="Proteomes" id="UP000008066"/>
    </source>
</evidence>
<evidence type="ECO:0000256" key="2">
    <source>
        <dbReference type="ARBA" id="ARBA00023445"/>
    </source>
</evidence>
<organism evidence="4">
    <name type="scientific">Chaetomium thermophilum (strain DSM 1495 / CBS 144.50 / IMI 039719)</name>
    <name type="common">Thermochaetoides thermophila</name>
    <dbReference type="NCBI Taxonomy" id="759272"/>
    <lineage>
        <taxon>Eukaryota</taxon>
        <taxon>Fungi</taxon>
        <taxon>Dikarya</taxon>
        <taxon>Ascomycota</taxon>
        <taxon>Pezizomycotina</taxon>
        <taxon>Sordariomycetes</taxon>
        <taxon>Sordariomycetidae</taxon>
        <taxon>Sordariales</taxon>
        <taxon>Chaetomiaceae</taxon>
        <taxon>Thermochaetoides</taxon>
    </lineage>
</organism>
<dbReference type="PANTHER" id="PTHR10366:SF564">
    <property type="entry name" value="STEROL-4-ALPHA-CARBOXYLATE 3-DEHYDROGENASE, DECARBOXYLATING"/>
    <property type="match status" value="1"/>
</dbReference>
<protein>
    <submittedName>
        <fullName evidence="3">Cinnamyl-alcohol dehydrogenase-like protein</fullName>
    </submittedName>
</protein>
<dbReference type="EMBL" id="GL988047">
    <property type="protein sequence ID" value="EGS17148.1"/>
    <property type="molecule type" value="Genomic_DNA"/>
</dbReference>
<dbReference type="Gene3D" id="3.40.50.720">
    <property type="entry name" value="NAD(P)-binding Rossmann-like Domain"/>
    <property type="match status" value="2"/>
</dbReference>
<dbReference type="KEGG" id="cthr:CTHT_0064620"/>
<dbReference type="PANTHER" id="PTHR10366">
    <property type="entry name" value="NAD DEPENDENT EPIMERASE/DEHYDRATASE"/>
    <property type="match status" value="1"/>
</dbReference>
<keyword evidence="4" id="KW-1185">Reference proteome</keyword>
<dbReference type="OrthoDB" id="2735536at2759"/>
<dbReference type="InterPro" id="IPR036291">
    <property type="entry name" value="NAD(P)-bd_dom_sf"/>
</dbReference>
<dbReference type="eggNOG" id="KOG1502">
    <property type="taxonomic scope" value="Eukaryota"/>
</dbReference>
<evidence type="ECO:0000256" key="1">
    <source>
        <dbReference type="ARBA" id="ARBA00023002"/>
    </source>
</evidence>
<comment type="similarity">
    <text evidence="2">Belongs to the NAD(P)-dependent epimerase/dehydratase family. Dihydroflavonol-4-reductase subfamily.</text>
</comment>
<evidence type="ECO:0000313" key="3">
    <source>
        <dbReference type="EMBL" id="EGS17148.1"/>
    </source>
</evidence>
<accession>G0SG09</accession>
<dbReference type="STRING" id="759272.G0SG09"/>
<dbReference type="HOGENOM" id="CLU_007383_9_2_1"/>
<dbReference type="Proteomes" id="UP000008066">
    <property type="component" value="Unassembled WGS sequence"/>
</dbReference>
<dbReference type="GeneID" id="18260500"/>
<keyword evidence="1" id="KW-0560">Oxidoreductase</keyword>
<sequence length="237" mass="26634">MTKEAGEKVLLTGTGFIASHVLDCLLDHGSPEKGQRILESTRESLRTRVSYVVVEDVAEEGAFDETFAESAAWKFVAVESPGFDLVAINNTYTFGPIPRSLAGLEALNTSNHRIRDLVHGHWCELGVPATYPVFTFVDVRDVALAHVRALTVPEAGGKRFYVVGGFFSNPRLVQIVRQHFPELKNRLPEETTVTDDFPENHWKFDNRRSREVLGIEYTSLEESVVDTVRSILEFERV</sequence>
<name>G0SG09_CHATD</name>
<dbReference type="OMA" id="GHWCELG"/>
<proteinExistence type="inferred from homology"/>
<reference evidence="3 4" key="1">
    <citation type="journal article" date="2011" name="Cell">
        <title>Insight into structure and assembly of the nuclear pore complex by utilizing the genome of a eukaryotic thermophile.</title>
        <authorList>
            <person name="Amlacher S."/>
            <person name="Sarges P."/>
            <person name="Flemming D."/>
            <person name="van Noort V."/>
            <person name="Kunze R."/>
            <person name="Devos D.P."/>
            <person name="Arumugam M."/>
            <person name="Bork P."/>
            <person name="Hurt E."/>
        </authorList>
    </citation>
    <scope>NUCLEOTIDE SEQUENCE [LARGE SCALE GENOMIC DNA]</scope>
    <source>
        <strain evidence="4">DSM 1495 / CBS 144.50 / IMI 039719</strain>
    </source>
</reference>
<gene>
    <name evidence="3" type="ORF">CTHT_0064620</name>
</gene>
<dbReference type="InterPro" id="IPR050425">
    <property type="entry name" value="NAD(P)_dehydrat-like"/>
</dbReference>